<proteinExistence type="inferred from homology"/>
<comment type="function">
    <text evidence="1">Needed for flagellar regrowth and assembly.</text>
</comment>
<keyword evidence="4" id="KW-0813">Transport</keyword>
<keyword evidence="7" id="KW-1006">Bacterial flagellum protein export</keyword>
<dbReference type="PANTHER" id="PTHR34982:SF1">
    <property type="entry name" value="FLAGELLAR ASSEMBLY PROTEIN FLIH"/>
    <property type="match status" value="1"/>
</dbReference>
<dbReference type="EMBL" id="JBHRXX010000010">
    <property type="protein sequence ID" value="MFC3686440.1"/>
    <property type="molecule type" value="Genomic_DNA"/>
</dbReference>
<sequence length="237" mass="25489">MKASSKPSAHTRFIPREEIDGVSAWHFSSMDGSDTLPVAAVAVAAESEPDRALEEALHEARQQAYADGFAHGHDTGSKEVRDALEAAMRRTIEETGVRMGQMLHGMAEQLIAAEQKIGRQILDLACDVARQVVRQELQSNTGHLRAVIGEALEQIVEDGLPATVRMHPDDLALMRGALVETLGENAPDFVADVTITPGGCLLQTPGATVDATIEKRWARALGNLGLDEPWNPEAGDV</sequence>
<evidence type="ECO:0000256" key="4">
    <source>
        <dbReference type="ARBA" id="ARBA00022448"/>
    </source>
</evidence>
<keyword evidence="6" id="KW-0653">Protein transport</keyword>
<dbReference type="PANTHER" id="PTHR34982">
    <property type="entry name" value="YOP PROTEINS TRANSLOCATION PROTEIN L"/>
    <property type="match status" value="1"/>
</dbReference>
<evidence type="ECO:0000256" key="3">
    <source>
        <dbReference type="ARBA" id="ARBA00016507"/>
    </source>
</evidence>
<keyword evidence="10" id="KW-1185">Reference proteome</keyword>
<gene>
    <name evidence="9" type="ORF">ACFOPI_22805</name>
</gene>
<evidence type="ECO:0000256" key="7">
    <source>
        <dbReference type="ARBA" id="ARBA00023225"/>
    </source>
</evidence>
<organism evidence="9 10">
    <name type="scientific">Hydrogenophaga luteola</name>
    <dbReference type="NCBI Taxonomy" id="1591122"/>
    <lineage>
        <taxon>Bacteria</taxon>
        <taxon>Pseudomonadati</taxon>
        <taxon>Pseudomonadota</taxon>
        <taxon>Betaproteobacteria</taxon>
        <taxon>Burkholderiales</taxon>
        <taxon>Comamonadaceae</taxon>
        <taxon>Hydrogenophaga</taxon>
    </lineage>
</organism>
<evidence type="ECO:0000256" key="5">
    <source>
        <dbReference type="ARBA" id="ARBA00022795"/>
    </source>
</evidence>
<evidence type="ECO:0000256" key="1">
    <source>
        <dbReference type="ARBA" id="ARBA00003041"/>
    </source>
</evidence>
<comment type="similarity">
    <text evidence="2">Belongs to the FliH family.</text>
</comment>
<evidence type="ECO:0000256" key="6">
    <source>
        <dbReference type="ARBA" id="ARBA00022927"/>
    </source>
</evidence>
<evidence type="ECO:0000313" key="10">
    <source>
        <dbReference type="Proteomes" id="UP001595729"/>
    </source>
</evidence>
<protein>
    <recommendedName>
        <fullName evidence="3">Flagellar assembly protein FliH</fullName>
    </recommendedName>
</protein>
<evidence type="ECO:0000256" key="2">
    <source>
        <dbReference type="ARBA" id="ARBA00006602"/>
    </source>
</evidence>
<comment type="caution">
    <text evidence="9">The sequence shown here is derived from an EMBL/GenBank/DDBJ whole genome shotgun (WGS) entry which is preliminary data.</text>
</comment>
<dbReference type="Pfam" id="PF02108">
    <property type="entry name" value="FliH"/>
    <property type="match status" value="1"/>
</dbReference>
<accession>A0ABV7WAC6</accession>
<dbReference type="InterPro" id="IPR018035">
    <property type="entry name" value="Flagellar_FliH/T3SS_HrpE"/>
</dbReference>
<evidence type="ECO:0000313" key="9">
    <source>
        <dbReference type="EMBL" id="MFC3686440.1"/>
    </source>
</evidence>
<dbReference type="Proteomes" id="UP001595729">
    <property type="component" value="Unassembled WGS sequence"/>
</dbReference>
<name>A0ABV7WAC6_9BURK</name>
<dbReference type="RefSeq" id="WP_382179301.1">
    <property type="nucleotide sequence ID" value="NZ_JBHRXX010000010.1"/>
</dbReference>
<evidence type="ECO:0000259" key="8">
    <source>
        <dbReference type="Pfam" id="PF02108"/>
    </source>
</evidence>
<feature type="domain" description="Flagellar assembly protein FliH/Type III secretion system HrpE" evidence="8">
    <location>
        <begin position="98"/>
        <end position="219"/>
    </location>
</feature>
<dbReference type="InterPro" id="IPR051472">
    <property type="entry name" value="T3SS_Stator/FliH"/>
</dbReference>
<keyword evidence="5" id="KW-1005">Bacterial flagellum biogenesis</keyword>
<reference evidence="10" key="1">
    <citation type="journal article" date="2019" name="Int. J. Syst. Evol. Microbiol.">
        <title>The Global Catalogue of Microorganisms (GCM) 10K type strain sequencing project: providing services to taxonomists for standard genome sequencing and annotation.</title>
        <authorList>
            <consortium name="The Broad Institute Genomics Platform"/>
            <consortium name="The Broad Institute Genome Sequencing Center for Infectious Disease"/>
            <person name="Wu L."/>
            <person name="Ma J."/>
        </authorList>
    </citation>
    <scope>NUCLEOTIDE SEQUENCE [LARGE SCALE GENOMIC DNA]</scope>
    <source>
        <strain evidence="10">KCTC 42501</strain>
    </source>
</reference>